<dbReference type="Proteomes" id="UP001492541">
    <property type="component" value="Chromosome"/>
</dbReference>
<evidence type="ECO:0000256" key="4">
    <source>
        <dbReference type="SAM" id="MobiDB-lite"/>
    </source>
</evidence>
<feature type="compositionally biased region" description="Low complexity" evidence="4">
    <location>
        <begin position="724"/>
        <end position="749"/>
    </location>
</feature>
<sequence length="780" mass="87566">MKKAGFLVLLAALLLATILPAVAEVLPNDGYANDIQVYAMSNEETAIVSVANGEYDIFLFSRPSGAYKDLDPSILDNLELIRSASVYAELTLNPVHDEGDLPIVTVGDKVYLNPFAIREVRYAVNWLISREHIVQNIYQGSGAVQYGAFNTFYPFNEKMKDLYNALGLTPEGNEELAIQMIDDAMNKAAQKLAEAGYTLEKKDGKWYFNGEPVVIKGISRVEDERKDVGTYFATVLEKAGFTVQNNIWDRKKAIQAVYLTDPKNYEWNYYTGGWVAEAAEAWPETELPQFYSSWYWGLPGIVGWQHTPTVTVKDLIDTIGGADKIQLNYYKGDKLNEILDFTVDDITMLLVNGKLEKDNKTYTLENVDQYWDLQKLGLGLGIMDSVRVFTISQTEYFPVNKDRVNVNAMMVDPVSGLYTRNALLTAQTSDRILKVIEYSSTGALFMSAFNPIGSDDIYAMLIWRLITSPALWLDQNGVYQPVKLEYKVEKGEFQVPADAVVYNSTTDQWEPAKGGTAKVRVTYKVLDWGKWHNGEPVTPADLKYYIAFMKEWSTQDGENDTYYDESLEANAEVFNNIEGIVFTDDGYVVYGNYAHVVADDLTASYYAFFPDLPWELWYVMGEMVANGYADQKWSFSEASEGINQIDMLLKDHVDQIKSALEEMKGKVPSALQGMVSADEAAKRYDADIKFIDTYGHAVISNGPYFIAKYDPESLYIELKSMNPKPVETPTPVSTPTEQPAKTETPATTPTKEEKSTPGFEAVFALAGLLAVAYVARRRAR</sequence>
<reference evidence="7 8" key="1">
    <citation type="submission" date="2021-11" db="EMBL/GenBank/DDBJ databases">
        <title>Whole genome of Geoglobus acetivorans.</title>
        <authorList>
            <person name="Liu D."/>
        </authorList>
    </citation>
    <scope>NUCLEOTIDE SEQUENCE [LARGE SCALE GENOMIC DNA]</scope>
    <source>
        <strain evidence="7 8">SBH6</strain>
    </source>
</reference>
<dbReference type="RefSeq" id="WP_193807885.1">
    <property type="nucleotide sequence ID" value="NZ_CP087714.1"/>
</dbReference>
<keyword evidence="3" id="KW-0732">Signal</keyword>
<dbReference type="GeneID" id="90449177"/>
<dbReference type="Pfam" id="PF18204">
    <property type="entry name" value="PGF-CTERM"/>
    <property type="match status" value="1"/>
</dbReference>
<organism evidence="7 8">
    <name type="scientific">Geoglobus acetivorans</name>
    <dbReference type="NCBI Taxonomy" id="565033"/>
    <lineage>
        <taxon>Archaea</taxon>
        <taxon>Methanobacteriati</taxon>
        <taxon>Methanobacteriota</taxon>
        <taxon>Archaeoglobi</taxon>
        <taxon>Archaeoglobales</taxon>
        <taxon>Archaeoglobaceae</taxon>
        <taxon>Geoglobus</taxon>
    </lineage>
</organism>
<feature type="region of interest" description="Disordered" evidence="4">
    <location>
        <begin position="724"/>
        <end position="755"/>
    </location>
</feature>
<evidence type="ECO:0000313" key="7">
    <source>
        <dbReference type="EMBL" id="XAT62765.1"/>
    </source>
</evidence>
<accession>A0ABZ3GZE3</accession>
<dbReference type="Pfam" id="PF00496">
    <property type="entry name" value="SBP_bac_5"/>
    <property type="match status" value="1"/>
</dbReference>
<dbReference type="InterPro" id="IPR000914">
    <property type="entry name" value="SBP_5_dom"/>
</dbReference>
<evidence type="ECO:0000256" key="1">
    <source>
        <dbReference type="ARBA" id="ARBA00005695"/>
    </source>
</evidence>
<dbReference type="EMBL" id="CP087714">
    <property type="protein sequence ID" value="XAT62765.1"/>
    <property type="molecule type" value="Genomic_DNA"/>
</dbReference>
<dbReference type="InterPro" id="IPR026371">
    <property type="entry name" value="PGF_CTERM"/>
</dbReference>
<feature type="domain" description="PGF-CTERM archaeal protein-sorting signal" evidence="6">
    <location>
        <begin position="756"/>
        <end position="778"/>
    </location>
</feature>
<dbReference type="SUPFAM" id="SSF53850">
    <property type="entry name" value="Periplasmic binding protein-like II"/>
    <property type="match status" value="2"/>
</dbReference>
<evidence type="ECO:0000313" key="8">
    <source>
        <dbReference type="Proteomes" id="UP001492541"/>
    </source>
</evidence>
<evidence type="ECO:0000259" key="5">
    <source>
        <dbReference type="Pfam" id="PF00496"/>
    </source>
</evidence>
<protein>
    <submittedName>
        <fullName evidence="7">ABC transporter substrate-binding protein</fullName>
    </submittedName>
</protein>
<evidence type="ECO:0000256" key="3">
    <source>
        <dbReference type="ARBA" id="ARBA00022729"/>
    </source>
</evidence>
<name>A0ABZ3GZE3_GEOAI</name>
<evidence type="ECO:0000259" key="6">
    <source>
        <dbReference type="Pfam" id="PF18204"/>
    </source>
</evidence>
<feature type="domain" description="Solute-binding protein family 5" evidence="5">
    <location>
        <begin position="34"/>
        <end position="281"/>
    </location>
</feature>
<proteinExistence type="inferred from homology"/>
<dbReference type="Gene3D" id="3.90.76.10">
    <property type="entry name" value="Dipeptide-binding Protein, Domain 1"/>
    <property type="match status" value="1"/>
</dbReference>
<dbReference type="NCBIfam" id="TIGR04126">
    <property type="entry name" value="PGF_CTERM"/>
    <property type="match status" value="1"/>
</dbReference>
<gene>
    <name evidence="7" type="ORF">LPQ35_05785</name>
</gene>
<dbReference type="InterPro" id="IPR039424">
    <property type="entry name" value="SBP_5"/>
</dbReference>
<dbReference type="PANTHER" id="PTHR30290">
    <property type="entry name" value="PERIPLASMIC BINDING COMPONENT OF ABC TRANSPORTER"/>
    <property type="match status" value="1"/>
</dbReference>
<comment type="similarity">
    <text evidence="1">Belongs to the bacterial solute-binding protein 5 family.</text>
</comment>
<dbReference type="Gene3D" id="3.10.105.10">
    <property type="entry name" value="Dipeptide-binding Protein, Domain 3"/>
    <property type="match status" value="1"/>
</dbReference>
<keyword evidence="2" id="KW-0813">Transport</keyword>
<dbReference type="PANTHER" id="PTHR30290:SF9">
    <property type="entry name" value="OLIGOPEPTIDE-BINDING PROTEIN APPA"/>
    <property type="match status" value="1"/>
</dbReference>
<keyword evidence="8" id="KW-1185">Reference proteome</keyword>
<evidence type="ECO:0000256" key="2">
    <source>
        <dbReference type="ARBA" id="ARBA00022448"/>
    </source>
</evidence>